<dbReference type="AlphaFoldDB" id="A0A1J5RCL8"/>
<organism evidence="1">
    <name type="scientific">mine drainage metagenome</name>
    <dbReference type="NCBI Taxonomy" id="410659"/>
    <lineage>
        <taxon>unclassified sequences</taxon>
        <taxon>metagenomes</taxon>
        <taxon>ecological metagenomes</taxon>
    </lineage>
</organism>
<dbReference type="SUPFAM" id="SSF53335">
    <property type="entry name" value="S-adenosyl-L-methionine-dependent methyltransferases"/>
    <property type="match status" value="1"/>
</dbReference>
<evidence type="ECO:0008006" key="2">
    <source>
        <dbReference type="Google" id="ProtNLM"/>
    </source>
</evidence>
<dbReference type="InterPro" id="IPR029063">
    <property type="entry name" value="SAM-dependent_MTases_sf"/>
</dbReference>
<gene>
    <name evidence="1" type="ORF">GALL_322700</name>
</gene>
<dbReference type="EMBL" id="MLJW01000514">
    <property type="protein sequence ID" value="OIQ85877.1"/>
    <property type="molecule type" value="Genomic_DNA"/>
</dbReference>
<dbReference type="Gene3D" id="3.40.50.150">
    <property type="entry name" value="Vaccinia Virus protein VP39"/>
    <property type="match status" value="1"/>
</dbReference>
<name>A0A1J5RCL8_9ZZZZ</name>
<proteinExistence type="predicted"/>
<evidence type="ECO:0000313" key="1">
    <source>
        <dbReference type="EMBL" id="OIQ85877.1"/>
    </source>
</evidence>
<accession>A0A1J5RCL8</accession>
<sequence>MLDVGCGSGRDLARLRALGYDACGVEPVDALRVEALRRYPELEGRIAAA</sequence>
<protein>
    <recommendedName>
        <fullName evidence="2">Class I SAM-dependent methyltransferase</fullName>
    </recommendedName>
</protein>
<comment type="caution">
    <text evidence="1">The sequence shown here is derived from an EMBL/GenBank/DDBJ whole genome shotgun (WGS) entry which is preliminary data.</text>
</comment>
<reference evidence="1" key="1">
    <citation type="submission" date="2016-10" db="EMBL/GenBank/DDBJ databases">
        <title>Sequence of Gallionella enrichment culture.</title>
        <authorList>
            <person name="Poehlein A."/>
            <person name="Muehling M."/>
            <person name="Daniel R."/>
        </authorList>
    </citation>
    <scope>NUCLEOTIDE SEQUENCE</scope>
</reference>